<dbReference type="Gene3D" id="1.10.3720.10">
    <property type="entry name" value="MetI-like"/>
    <property type="match status" value="1"/>
</dbReference>
<keyword evidence="3" id="KW-1003">Cell membrane</keyword>
<evidence type="ECO:0000256" key="2">
    <source>
        <dbReference type="ARBA" id="ARBA00022448"/>
    </source>
</evidence>
<dbReference type="GO" id="GO:0005886">
    <property type="term" value="C:plasma membrane"/>
    <property type="evidence" value="ECO:0007669"/>
    <property type="project" value="UniProtKB-SubCell"/>
</dbReference>
<evidence type="ECO:0000256" key="1">
    <source>
        <dbReference type="ARBA" id="ARBA00004651"/>
    </source>
</evidence>
<evidence type="ECO:0000256" key="5">
    <source>
        <dbReference type="ARBA" id="ARBA00022989"/>
    </source>
</evidence>
<dbReference type="PANTHER" id="PTHR30193:SF37">
    <property type="entry name" value="INNER MEMBRANE ABC TRANSPORTER PERMEASE PROTEIN YCJO"/>
    <property type="match status" value="1"/>
</dbReference>
<keyword evidence="6 7" id="KW-0472">Membrane</keyword>
<dbReference type="GO" id="GO:0055085">
    <property type="term" value="P:transmembrane transport"/>
    <property type="evidence" value="ECO:0007669"/>
    <property type="project" value="InterPro"/>
</dbReference>
<feature type="transmembrane region" description="Helical" evidence="7">
    <location>
        <begin position="118"/>
        <end position="140"/>
    </location>
</feature>
<reference evidence="9" key="1">
    <citation type="journal article" date="2014" name="Front. Microbiol.">
        <title>High frequency of phylogenetically diverse reductive dehalogenase-homologous genes in deep subseafloor sedimentary metagenomes.</title>
        <authorList>
            <person name="Kawai M."/>
            <person name="Futagami T."/>
            <person name="Toyoda A."/>
            <person name="Takaki Y."/>
            <person name="Nishi S."/>
            <person name="Hori S."/>
            <person name="Arai W."/>
            <person name="Tsubouchi T."/>
            <person name="Morono Y."/>
            <person name="Uchiyama I."/>
            <person name="Ito T."/>
            <person name="Fujiyama A."/>
            <person name="Inagaki F."/>
            <person name="Takami H."/>
        </authorList>
    </citation>
    <scope>NUCLEOTIDE SEQUENCE</scope>
    <source>
        <strain evidence="9">Expedition CK06-06</strain>
    </source>
</reference>
<evidence type="ECO:0000256" key="4">
    <source>
        <dbReference type="ARBA" id="ARBA00022692"/>
    </source>
</evidence>
<sequence length="307" mass="34892">MEAKNKILDKSFLKKILSSKGAYLLLLPGMGFFFTFILFPLIYSFRMSFYKWNIVDIGASKFVGFSNYVRVINDPIFIRATLNTIVYTLITVPGQILFALVVAILLNQKIKGRTFFRVAYYIPVITSWVVVTFLFEYFFGSQAGLVNFILKDMLHLVDKKIMWLTDPILVMIPLILLGIWKGIGWSAIILLAALQNIPLDLYEAATIDGAGIWHKITKITLPLIRPTLVFLVVVLVIGGFNVYVSGLLMTKGGRPLDLSHFILTLMYKKTFTYLDFGYGSATSYLLAAFIFMVSVIEIKLLRRKVEY</sequence>
<evidence type="ECO:0000256" key="3">
    <source>
        <dbReference type="ARBA" id="ARBA00022475"/>
    </source>
</evidence>
<evidence type="ECO:0000313" key="9">
    <source>
        <dbReference type="EMBL" id="GAG62720.1"/>
    </source>
</evidence>
<protein>
    <recommendedName>
        <fullName evidence="8">ABC transmembrane type-1 domain-containing protein</fullName>
    </recommendedName>
</protein>
<dbReference type="InterPro" id="IPR000515">
    <property type="entry name" value="MetI-like"/>
</dbReference>
<feature type="transmembrane region" description="Helical" evidence="7">
    <location>
        <begin position="160"/>
        <end position="180"/>
    </location>
</feature>
<evidence type="ECO:0000256" key="6">
    <source>
        <dbReference type="ARBA" id="ARBA00023136"/>
    </source>
</evidence>
<dbReference type="SUPFAM" id="SSF161098">
    <property type="entry name" value="MetI-like"/>
    <property type="match status" value="1"/>
</dbReference>
<feature type="transmembrane region" description="Helical" evidence="7">
    <location>
        <begin position="85"/>
        <end position="106"/>
    </location>
</feature>
<keyword evidence="2" id="KW-0813">Transport</keyword>
<feature type="transmembrane region" description="Helical" evidence="7">
    <location>
        <begin position="228"/>
        <end position="249"/>
    </location>
</feature>
<dbReference type="AlphaFoldDB" id="X0Z114"/>
<feature type="transmembrane region" description="Helical" evidence="7">
    <location>
        <begin position="21"/>
        <end position="43"/>
    </location>
</feature>
<dbReference type="Pfam" id="PF00528">
    <property type="entry name" value="BPD_transp_1"/>
    <property type="match status" value="1"/>
</dbReference>
<evidence type="ECO:0000259" key="8">
    <source>
        <dbReference type="PROSITE" id="PS50928"/>
    </source>
</evidence>
<keyword evidence="4 7" id="KW-0812">Transmembrane</keyword>
<dbReference type="PANTHER" id="PTHR30193">
    <property type="entry name" value="ABC TRANSPORTER PERMEASE PROTEIN"/>
    <property type="match status" value="1"/>
</dbReference>
<comment type="caution">
    <text evidence="9">The sequence shown here is derived from an EMBL/GenBank/DDBJ whole genome shotgun (WGS) entry which is preliminary data.</text>
</comment>
<feature type="domain" description="ABC transmembrane type-1" evidence="8">
    <location>
        <begin position="81"/>
        <end position="297"/>
    </location>
</feature>
<gene>
    <name evidence="9" type="ORF">S01H4_00397</name>
</gene>
<accession>X0Z114</accession>
<dbReference type="PROSITE" id="PS50928">
    <property type="entry name" value="ABC_TM1"/>
    <property type="match status" value="1"/>
</dbReference>
<evidence type="ECO:0000256" key="7">
    <source>
        <dbReference type="SAM" id="Phobius"/>
    </source>
</evidence>
<dbReference type="InterPro" id="IPR051393">
    <property type="entry name" value="ABC_transporter_permease"/>
</dbReference>
<dbReference type="EMBL" id="BART01000052">
    <property type="protein sequence ID" value="GAG62720.1"/>
    <property type="molecule type" value="Genomic_DNA"/>
</dbReference>
<proteinExistence type="predicted"/>
<comment type="subcellular location">
    <subcellularLocation>
        <location evidence="1">Cell membrane</location>
        <topology evidence="1">Multi-pass membrane protein</topology>
    </subcellularLocation>
</comment>
<dbReference type="CDD" id="cd06261">
    <property type="entry name" value="TM_PBP2"/>
    <property type="match status" value="1"/>
</dbReference>
<feature type="transmembrane region" description="Helical" evidence="7">
    <location>
        <begin position="276"/>
        <end position="296"/>
    </location>
</feature>
<keyword evidence="5 7" id="KW-1133">Transmembrane helix</keyword>
<dbReference type="InterPro" id="IPR035906">
    <property type="entry name" value="MetI-like_sf"/>
</dbReference>
<organism evidence="9">
    <name type="scientific">marine sediment metagenome</name>
    <dbReference type="NCBI Taxonomy" id="412755"/>
    <lineage>
        <taxon>unclassified sequences</taxon>
        <taxon>metagenomes</taxon>
        <taxon>ecological metagenomes</taxon>
    </lineage>
</organism>
<name>X0Z114_9ZZZZ</name>